<reference evidence="2 3" key="1">
    <citation type="submission" date="2018-09" db="EMBL/GenBank/DDBJ databases">
        <title>Isolation, diversity and antifungal activity of actinobacteria from wheat.</title>
        <authorList>
            <person name="Han C."/>
        </authorList>
    </citation>
    <scope>NUCLEOTIDE SEQUENCE [LARGE SCALE GENOMIC DNA]</scope>
    <source>
        <strain evidence="2 3">NEAU-YY265</strain>
    </source>
</reference>
<dbReference type="Proteomes" id="UP000284057">
    <property type="component" value="Unassembled WGS sequence"/>
</dbReference>
<keyword evidence="3" id="KW-1185">Reference proteome</keyword>
<feature type="compositionally biased region" description="Low complexity" evidence="1">
    <location>
        <begin position="115"/>
        <end position="135"/>
    </location>
</feature>
<comment type="caution">
    <text evidence="2">The sequence shown here is derived from an EMBL/GenBank/DDBJ whole genome shotgun (WGS) entry which is preliminary data.</text>
</comment>
<dbReference type="EMBL" id="QUAL01000371">
    <property type="protein sequence ID" value="RIQ13665.1"/>
    <property type="molecule type" value="Genomic_DNA"/>
</dbReference>
<feature type="region of interest" description="Disordered" evidence="1">
    <location>
        <begin position="1"/>
        <end position="145"/>
    </location>
</feature>
<evidence type="ECO:0000313" key="2">
    <source>
        <dbReference type="EMBL" id="RIQ13665.1"/>
    </source>
</evidence>
<protein>
    <submittedName>
        <fullName evidence="2">Uncharacterized protein</fullName>
    </submittedName>
</protein>
<feature type="compositionally biased region" description="Low complexity" evidence="1">
    <location>
        <begin position="1"/>
        <end position="47"/>
    </location>
</feature>
<sequence length="145" mass="14216">ARAVSAPSSSAPSRQAAASPSVRSSRGPPSPPASRAVTSAVAVSTVSGRCSSTGNRLTTASSVGTACTRASSAPYAVHCSGVRPTSTARASPTHGCNDRRRPPRSDHSAPSSVRTGAGTPPTPSSASRAGSSSPAADPPPVHFTA</sequence>
<dbReference type="AlphaFoldDB" id="A0A418KJ89"/>
<accession>A0A418KJ89</accession>
<feature type="compositionally biased region" description="Polar residues" evidence="1">
    <location>
        <begin position="48"/>
        <end position="71"/>
    </location>
</feature>
<feature type="compositionally biased region" description="Basic and acidic residues" evidence="1">
    <location>
        <begin position="96"/>
        <end position="107"/>
    </location>
</feature>
<proteinExistence type="predicted"/>
<evidence type="ECO:0000313" key="3">
    <source>
        <dbReference type="Proteomes" id="UP000284057"/>
    </source>
</evidence>
<organism evidence="2 3">
    <name type="scientific">Jiangella rhizosphaerae</name>
    <dbReference type="NCBI Taxonomy" id="2293569"/>
    <lineage>
        <taxon>Bacteria</taxon>
        <taxon>Bacillati</taxon>
        <taxon>Actinomycetota</taxon>
        <taxon>Actinomycetes</taxon>
        <taxon>Jiangellales</taxon>
        <taxon>Jiangellaceae</taxon>
        <taxon>Jiangella</taxon>
    </lineage>
</organism>
<feature type="compositionally biased region" description="Pro residues" evidence="1">
    <location>
        <begin position="136"/>
        <end position="145"/>
    </location>
</feature>
<name>A0A418KJ89_9ACTN</name>
<evidence type="ECO:0000256" key="1">
    <source>
        <dbReference type="SAM" id="MobiDB-lite"/>
    </source>
</evidence>
<feature type="non-terminal residue" evidence="2">
    <location>
        <position position="1"/>
    </location>
</feature>
<gene>
    <name evidence="2" type="ORF">DY240_25550</name>
</gene>